<comment type="caution">
    <text evidence="13">The sequence shown here is derived from an EMBL/GenBank/DDBJ whole genome shotgun (WGS) entry which is preliminary data.</text>
</comment>
<evidence type="ECO:0000256" key="10">
    <source>
        <dbReference type="RuleBase" id="RU004432"/>
    </source>
</evidence>
<keyword evidence="5" id="KW-0346">Stress response</keyword>
<name>A0ABS4Z7H2_9ACTN</name>
<dbReference type="Pfam" id="PF02861">
    <property type="entry name" value="Clp_N"/>
    <property type="match status" value="1"/>
</dbReference>
<dbReference type="EMBL" id="JAGIOB010000001">
    <property type="protein sequence ID" value="MBP2416994.1"/>
    <property type="molecule type" value="Genomic_DNA"/>
</dbReference>
<feature type="coiled-coil region" evidence="11">
    <location>
        <begin position="414"/>
        <end position="494"/>
    </location>
</feature>
<evidence type="ECO:0000259" key="12">
    <source>
        <dbReference type="PROSITE" id="PS51903"/>
    </source>
</evidence>
<reference evidence="13 14" key="1">
    <citation type="submission" date="2021-03" db="EMBL/GenBank/DDBJ databases">
        <title>Sequencing the genomes of 1000 actinobacteria strains.</title>
        <authorList>
            <person name="Klenk H.-P."/>
        </authorList>
    </citation>
    <scope>NUCLEOTIDE SEQUENCE [LARGE SCALE GENOMIC DNA]</scope>
    <source>
        <strain evidence="13 14">DSM 12936</strain>
    </source>
</reference>
<keyword evidence="6 11" id="KW-0175">Coiled coil</keyword>
<dbReference type="Pfam" id="PF17871">
    <property type="entry name" value="AAA_lid_9"/>
    <property type="match status" value="1"/>
</dbReference>
<keyword evidence="14" id="KW-1185">Reference proteome</keyword>
<dbReference type="InterPro" id="IPR050130">
    <property type="entry name" value="ClpA_ClpB"/>
</dbReference>
<dbReference type="GO" id="GO:0006508">
    <property type="term" value="P:proteolysis"/>
    <property type="evidence" value="ECO:0007669"/>
    <property type="project" value="UniProtKB-KW"/>
</dbReference>
<feature type="coiled-coil region" evidence="11">
    <location>
        <begin position="579"/>
        <end position="640"/>
    </location>
</feature>
<dbReference type="InterPro" id="IPR001270">
    <property type="entry name" value="ClpA/B"/>
</dbReference>
<evidence type="ECO:0000256" key="4">
    <source>
        <dbReference type="ARBA" id="ARBA00022840"/>
    </source>
</evidence>
<evidence type="ECO:0000313" key="14">
    <source>
        <dbReference type="Proteomes" id="UP000758168"/>
    </source>
</evidence>
<dbReference type="CDD" id="cd00009">
    <property type="entry name" value="AAA"/>
    <property type="match status" value="1"/>
</dbReference>
<dbReference type="PROSITE" id="PS00871">
    <property type="entry name" value="CLPAB_2"/>
    <property type="match status" value="1"/>
</dbReference>
<dbReference type="SMART" id="SM01086">
    <property type="entry name" value="ClpB_D2-small"/>
    <property type="match status" value="1"/>
</dbReference>
<evidence type="ECO:0000256" key="2">
    <source>
        <dbReference type="ARBA" id="ARBA00022737"/>
    </source>
</evidence>
<dbReference type="InterPro" id="IPR041546">
    <property type="entry name" value="ClpA/ClpB_AAA_lid"/>
</dbReference>
<dbReference type="InterPro" id="IPR003593">
    <property type="entry name" value="AAA+_ATPase"/>
</dbReference>
<feature type="coiled-coil region" evidence="11">
    <location>
        <begin position="520"/>
        <end position="554"/>
    </location>
</feature>
<comment type="subunit">
    <text evidence="8">Homohexamer. The oligomerization is ATP-dependent.</text>
</comment>
<keyword evidence="4 10" id="KW-0067">ATP-binding</keyword>
<dbReference type="PROSITE" id="PS00870">
    <property type="entry name" value="CLPAB_1"/>
    <property type="match status" value="1"/>
</dbReference>
<dbReference type="GO" id="GO:0008233">
    <property type="term" value="F:peptidase activity"/>
    <property type="evidence" value="ECO:0007669"/>
    <property type="project" value="UniProtKB-KW"/>
</dbReference>
<dbReference type="CDD" id="cd19499">
    <property type="entry name" value="RecA-like_ClpB_Hsp104-like"/>
    <property type="match status" value="1"/>
</dbReference>
<dbReference type="PANTHER" id="PTHR11638">
    <property type="entry name" value="ATP-DEPENDENT CLP PROTEASE"/>
    <property type="match status" value="1"/>
</dbReference>
<dbReference type="Pfam" id="PF10431">
    <property type="entry name" value="ClpB_D2-small"/>
    <property type="match status" value="1"/>
</dbReference>
<keyword evidence="3 10" id="KW-0547">Nucleotide-binding</keyword>
<evidence type="ECO:0000256" key="7">
    <source>
        <dbReference type="ARBA" id="ARBA00023186"/>
    </source>
</evidence>
<dbReference type="Gene3D" id="1.10.8.60">
    <property type="match status" value="1"/>
</dbReference>
<dbReference type="Proteomes" id="UP000758168">
    <property type="component" value="Unassembled WGS sequence"/>
</dbReference>
<dbReference type="Pfam" id="PF00004">
    <property type="entry name" value="AAA"/>
    <property type="match status" value="1"/>
</dbReference>
<dbReference type="GO" id="GO:0005524">
    <property type="term" value="F:ATP binding"/>
    <property type="evidence" value="ECO:0007669"/>
    <property type="project" value="UniProtKB-KW"/>
</dbReference>
<dbReference type="InterPro" id="IPR028299">
    <property type="entry name" value="ClpA/B_CS2"/>
</dbReference>
<dbReference type="InterPro" id="IPR036628">
    <property type="entry name" value="Clp_N_dom_sf"/>
</dbReference>
<keyword evidence="13" id="KW-0645">Protease</keyword>
<dbReference type="Gene3D" id="1.10.1780.10">
    <property type="entry name" value="Clp, N-terminal domain"/>
    <property type="match status" value="1"/>
</dbReference>
<dbReference type="PANTHER" id="PTHR11638:SF18">
    <property type="entry name" value="HEAT SHOCK PROTEIN 104"/>
    <property type="match status" value="1"/>
</dbReference>
<sequence length="1031" mass="112273">MDTNKLTTKSRDAVSTALRNALTTGNPNVEPSHLLHALLLVPGNTVAPLISAVGADPAVVDAAAQGAIAKLPKASGSSVAQPQLSGAFARVLADAENRAQQLGDQFVATEHLMIALAAVDSDVKKALLDLKVDPRALTQAFNEARGSKRVTSAESEGTSSALDQYGVDLTAQAREGKLDPVIGRDTEIRRVVQVLARRTKNNPVLIGEPGVGKTAVVEGLAQRLVAGDVPDSLKGRRLVSLDLPSMVAGAKYRGEFEERLKAVLTEIRDAEGQVITFIDELHTVVGAGASGDSSMDAGNMLKPMLARGELRMIGATTLDEYRERIEKDPALERRFQQVYVGEPSVEDTIAILRGLRERYEAHHKVAITDGALVAAASLSNRYITSRQLPDKAIDLVDEAASRLRMEIDSSPEEIDVLRRSVERMQMQRFALEKESDPGSVERLHRLDEELANTHEELRGLEARWEAEKQGLNRVGDLKKQIDELRSQAERHLREGDLVKASEISYGEIPALEKELDGAQMQGESDHLQSARRRVREAEQAVASAKRDVESAQRDQTERAEALRLAEQDVEGAATAPVITPEERAALARLRDELADANAELIEGNLAKDGVQVAIRLEPRVADLRQRIKDLESKLDLERQAAEAPGRALNASVRLEDSGRYVDELRAALGVASQQLIDASADLERVKGFAPLAPMVSDEVGPQDIAEVVANWTGIPTGRLLQGETEKLLQMEDRLGTRLIGQRQAVRAVSDAVRRSRAGISDPNRPTGSFLFLGPTGVGKTELAKSLAEFLFDDEHAMIRIDMSEYSEKHSVSRLVGAPPGYVGYEEGGQLTEAVRRRPYSVVLLDEVEKAHGEVFDILLQVLDDGRLTDGQGRTVDFRNVLMILTSNLGSQFLANPSLDEKAKRDAVMGVVRGAFKPEFLNRLDEVVLFDALGTEELARIVDINLGRLNARLADRRISVQVTQAAKDWLALTGFDPVYGARPLRRLIQTTIEDQLARRVLAGTVLDGDTISFDVDAGSDGLAVVEPEPVAV</sequence>
<dbReference type="SUPFAM" id="SSF52540">
    <property type="entry name" value="P-loop containing nucleoside triphosphate hydrolases"/>
    <property type="match status" value="2"/>
</dbReference>
<proteinExistence type="inferred from homology"/>
<keyword evidence="13" id="KW-0378">Hydrolase</keyword>
<comment type="similarity">
    <text evidence="1 10">Belongs to the ClpA/ClpB family.</text>
</comment>
<evidence type="ECO:0000256" key="9">
    <source>
        <dbReference type="PROSITE-ProRule" id="PRU01251"/>
    </source>
</evidence>
<dbReference type="InterPro" id="IPR027417">
    <property type="entry name" value="P-loop_NTPase"/>
</dbReference>
<dbReference type="Pfam" id="PF07724">
    <property type="entry name" value="AAA_2"/>
    <property type="match status" value="1"/>
</dbReference>
<evidence type="ECO:0000256" key="5">
    <source>
        <dbReference type="ARBA" id="ARBA00023016"/>
    </source>
</evidence>
<dbReference type="PROSITE" id="PS51903">
    <property type="entry name" value="CLP_R"/>
    <property type="match status" value="1"/>
</dbReference>
<dbReference type="Gene3D" id="3.40.50.300">
    <property type="entry name" value="P-loop containing nucleotide triphosphate hydrolases"/>
    <property type="match status" value="3"/>
</dbReference>
<gene>
    <name evidence="13" type="ORF">JOF54_001916</name>
</gene>
<organism evidence="13 14">
    <name type="scientific">Microlunatus capsulatus</name>
    <dbReference type="NCBI Taxonomy" id="99117"/>
    <lineage>
        <taxon>Bacteria</taxon>
        <taxon>Bacillati</taxon>
        <taxon>Actinomycetota</taxon>
        <taxon>Actinomycetes</taxon>
        <taxon>Propionibacteriales</taxon>
        <taxon>Propionibacteriaceae</taxon>
        <taxon>Microlunatus</taxon>
    </lineage>
</organism>
<evidence type="ECO:0000256" key="3">
    <source>
        <dbReference type="ARBA" id="ARBA00022741"/>
    </source>
</evidence>
<evidence type="ECO:0000256" key="1">
    <source>
        <dbReference type="ARBA" id="ARBA00008675"/>
    </source>
</evidence>
<evidence type="ECO:0000313" key="13">
    <source>
        <dbReference type="EMBL" id="MBP2416994.1"/>
    </source>
</evidence>
<evidence type="ECO:0000256" key="6">
    <source>
        <dbReference type="ARBA" id="ARBA00023054"/>
    </source>
</evidence>
<protein>
    <submittedName>
        <fullName evidence="13">ATP-dependent Clp protease ATP-binding subunit ClpA</fullName>
    </submittedName>
</protein>
<feature type="domain" description="Clp R" evidence="12">
    <location>
        <begin position="3"/>
        <end position="147"/>
    </location>
</feature>
<evidence type="ECO:0000256" key="11">
    <source>
        <dbReference type="SAM" id="Coils"/>
    </source>
</evidence>
<dbReference type="SUPFAM" id="SSF81923">
    <property type="entry name" value="Double Clp-N motif"/>
    <property type="match status" value="1"/>
</dbReference>
<dbReference type="InterPro" id="IPR003959">
    <property type="entry name" value="ATPase_AAA_core"/>
</dbReference>
<dbReference type="InterPro" id="IPR018368">
    <property type="entry name" value="ClpA/B_CS1"/>
</dbReference>
<dbReference type="PRINTS" id="PR00300">
    <property type="entry name" value="CLPPROTEASEA"/>
</dbReference>
<keyword evidence="7 10" id="KW-0143">Chaperone</keyword>
<evidence type="ECO:0000256" key="8">
    <source>
        <dbReference type="ARBA" id="ARBA00026057"/>
    </source>
</evidence>
<accession>A0ABS4Z7H2</accession>
<keyword evidence="2 9" id="KW-0677">Repeat</keyword>
<dbReference type="SMART" id="SM00382">
    <property type="entry name" value="AAA"/>
    <property type="match status" value="2"/>
</dbReference>
<dbReference type="InterPro" id="IPR019489">
    <property type="entry name" value="Clp_ATPase_C"/>
</dbReference>
<dbReference type="InterPro" id="IPR004176">
    <property type="entry name" value="Clp_R_N"/>
</dbReference>